<evidence type="ECO:0000313" key="2">
    <source>
        <dbReference type="Proteomes" id="UP001465976"/>
    </source>
</evidence>
<dbReference type="Proteomes" id="UP001465976">
    <property type="component" value="Unassembled WGS sequence"/>
</dbReference>
<accession>A0ABR3FT10</accession>
<dbReference type="InterPro" id="IPR032675">
    <property type="entry name" value="LRR_dom_sf"/>
</dbReference>
<dbReference type="Gene3D" id="1.20.1280.50">
    <property type="match status" value="1"/>
</dbReference>
<proteinExistence type="predicted"/>
<protein>
    <recommendedName>
        <fullName evidence="3">F-box domain-containing protein</fullName>
    </recommendedName>
</protein>
<sequence length="617" mass="69476">MTLHQKLPPTIVQSYCNPLTPARSNILKPPLQFLSRAITYATLLSREKCRFELMETRPARTVDPTLSEEATAQMIGLSEEGNSESKRYDGLDESNREQREIQARRHGALSSSLDRTPPEIWEIIFSLVCSSTRNGYSLQISCRKQKIYDMPPVILSQVCTRWRQITLGCPELWASIDIYFGYLPGSCQSVLQLFLENSRGRRLSVRVQHESNRYTALSRAEQANWALLSQHLWRCSKLVLDMDDYKLLKLPSAARGMGFPNLLTFEGASWEGPRGLNAGRPGWRKALRNAPKLCNVITTSLYSSDIVPYSQIAMLKLRHLNPEQVADFYGIIPLCPQLKHLTLGVQVYRLETDISLHLDPVTMPSLETLTLESTHGADVRCPLYKEVFGSLRMPVLKSLRLQCPAHRIMEDGWPTALLDMLERTHSLQELSLLINDCKESAANMDIPRSVVSRLLRTIPNVSVLVLAVQGREHFRPGADNLLSALFLELAQIEDPLLPNLDSLRLYMSGVCLDKVAAEAVLQAAEARSPRILASSDPSGAPRLKPITQLSVARFEIPLSYGAVYAYTQGDRVAHSRLIEFGPGIQTRMRDLKEDGVKVTIKDMDGPPWVLRRRAARW</sequence>
<organism evidence="1 2">
    <name type="scientific">Marasmius crinis-equi</name>
    <dbReference type="NCBI Taxonomy" id="585013"/>
    <lineage>
        <taxon>Eukaryota</taxon>
        <taxon>Fungi</taxon>
        <taxon>Dikarya</taxon>
        <taxon>Basidiomycota</taxon>
        <taxon>Agaricomycotina</taxon>
        <taxon>Agaricomycetes</taxon>
        <taxon>Agaricomycetidae</taxon>
        <taxon>Agaricales</taxon>
        <taxon>Marasmiineae</taxon>
        <taxon>Marasmiaceae</taxon>
        <taxon>Marasmius</taxon>
    </lineage>
</organism>
<evidence type="ECO:0008006" key="3">
    <source>
        <dbReference type="Google" id="ProtNLM"/>
    </source>
</evidence>
<gene>
    <name evidence="1" type="ORF">V5O48_003465</name>
</gene>
<reference evidence="1 2" key="1">
    <citation type="submission" date="2024-02" db="EMBL/GenBank/DDBJ databases">
        <title>A draft genome for the cacao thread blight pathogen Marasmius crinis-equi.</title>
        <authorList>
            <person name="Cohen S.P."/>
            <person name="Baruah I.K."/>
            <person name="Amoako-Attah I."/>
            <person name="Bukari Y."/>
            <person name="Meinhardt L.W."/>
            <person name="Bailey B.A."/>
        </authorList>
    </citation>
    <scope>NUCLEOTIDE SEQUENCE [LARGE SCALE GENOMIC DNA]</scope>
    <source>
        <strain evidence="1 2">GH-76</strain>
    </source>
</reference>
<keyword evidence="2" id="KW-1185">Reference proteome</keyword>
<dbReference type="EMBL" id="JBAHYK010000095">
    <property type="protein sequence ID" value="KAL0578522.1"/>
    <property type="molecule type" value="Genomic_DNA"/>
</dbReference>
<dbReference type="SUPFAM" id="SSF52047">
    <property type="entry name" value="RNI-like"/>
    <property type="match status" value="1"/>
</dbReference>
<dbReference type="Gene3D" id="3.80.10.10">
    <property type="entry name" value="Ribonuclease Inhibitor"/>
    <property type="match status" value="1"/>
</dbReference>
<name>A0ABR3FT10_9AGAR</name>
<comment type="caution">
    <text evidence="1">The sequence shown here is derived from an EMBL/GenBank/DDBJ whole genome shotgun (WGS) entry which is preliminary data.</text>
</comment>
<evidence type="ECO:0000313" key="1">
    <source>
        <dbReference type="EMBL" id="KAL0578522.1"/>
    </source>
</evidence>